<dbReference type="KEGG" id="azc:AZC_0309"/>
<dbReference type="Proteomes" id="UP000000270">
    <property type="component" value="Chromosome"/>
</dbReference>
<accession>A8IJI2</accession>
<dbReference type="HOGENOM" id="CLU_1253818_0_0_5"/>
<keyword evidence="1" id="KW-0812">Transmembrane</keyword>
<reference evidence="2 3" key="1">
    <citation type="journal article" date="2007" name="Appl. Environ. Microbiol.">
        <title>Rhizobial factors required for stem nodule maturation and maintenance in Sesbania rostrata-Azorhizobium caulinodans ORS571 symbiosis.</title>
        <authorList>
            <person name="Suzuki S."/>
            <person name="Aono T."/>
            <person name="Lee KB."/>
            <person name="Suzuki T."/>
            <person name="Liu CT."/>
            <person name="Miwa H."/>
            <person name="Wakao S."/>
            <person name="Iki T."/>
            <person name="Oyaizu H."/>
        </authorList>
    </citation>
    <scope>NUCLEOTIDE SEQUENCE [LARGE SCALE GENOMIC DNA]</scope>
    <source>
        <strain evidence="3">ATCC 43989 / DSM 5975 / JCM 20966 / LMG 6465 / NBRC 14845 / NCIMB 13405 / ORS 571</strain>
    </source>
</reference>
<keyword evidence="1" id="KW-1133">Transmembrane helix</keyword>
<evidence type="ECO:0008006" key="4">
    <source>
        <dbReference type="Google" id="ProtNLM"/>
    </source>
</evidence>
<evidence type="ECO:0000313" key="3">
    <source>
        <dbReference type="Proteomes" id="UP000000270"/>
    </source>
</evidence>
<proteinExistence type="predicted"/>
<evidence type="ECO:0000256" key="1">
    <source>
        <dbReference type="SAM" id="Phobius"/>
    </source>
</evidence>
<dbReference type="STRING" id="438753.AZC_0309"/>
<sequence>MCWNAGIGSPRPAFAYAGRSFDNFLTRPCDPWRLLPHGRASGACLAASMPRTGTRIARSGALRRDNVVMDHRHRTPCGAGRSQEPDMLTPIPLLIIPLAIYNIIAFITPGSDWRATVASFNLPSGASWQISLGDGFVAISLLILFVELIKATRVSSRSIVDHMLSMLLLIASVVEFLMVPQAGTSTFALLICVMLLDVLTGFSVSIRVAQRDVSVAPPTT</sequence>
<reference evidence="2 3" key="3">
    <citation type="journal article" date="2008" name="BMC Genomics">
        <title>The genome of the versatile nitrogen fixer Azorhizobium caulinodans ORS571.</title>
        <authorList>
            <person name="Lee KB."/>
            <person name="Backer P.D."/>
            <person name="Aono T."/>
            <person name="Liu CT."/>
            <person name="Suzuki S."/>
            <person name="Suzuki T."/>
            <person name="Kaneko T."/>
            <person name="Yamada M."/>
            <person name="Tabata S."/>
            <person name="Kupfer D.M."/>
            <person name="Najar F.Z."/>
            <person name="Wiley G.B."/>
            <person name="Roe B."/>
            <person name="Binnewies T.T."/>
            <person name="Ussery D.W."/>
            <person name="D'Haeze W."/>
            <person name="Herder J.D."/>
            <person name="Gevers D."/>
            <person name="Vereecke D."/>
            <person name="Holsters M."/>
            <person name="Oyaizu H."/>
        </authorList>
    </citation>
    <scope>NUCLEOTIDE SEQUENCE [LARGE SCALE GENOMIC DNA]</scope>
    <source>
        <strain evidence="3">ATCC 43989 / DSM 5975 / JCM 20966 / LMG 6465 / NBRC 14845 / NCIMB 13405 / ORS 571</strain>
    </source>
</reference>
<dbReference type="AlphaFoldDB" id="A8IJI2"/>
<dbReference type="eggNOG" id="ENOG50331GU">
    <property type="taxonomic scope" value="Bacteria"/>
</dbReference>
<keyword evidence="1" id="KW-0472">Membrane</keyword>
<reference evidence="2 3" key="6">
    <citation type="journal article" date="2011" name="Appl. Environ. Microbiol.">
        <title>Involvement of the azorhizobial chromosome partition gene (parA) in the onset of bacteroid differentiation during Sesbania rostrata stem nodule development.</title>
        <authorList>
            <person name="Liu CT."/>
            <person name="Lee KB."/>
            <person name="Wang YS."/>
            <person name="Peng MH."/>
            <person name="Lee KT."/>
            <person name="Suzuki S."/>
            <person name="Suzuki T."/>
            <person name="Oyaizu H."/>
        </authorList>
    </citation>
    <scope>NUCLEOTIDE SEQUENCE [LARGE SCALE GENOMIC DNA]</scope>
    <source>
        <strain evidence="3">ATCC 43989 / DSM 5975 / JCM 20966 / LMG 6465 / NBRC 14845 / NCIMB 13405 / ORS 571</strain>
    </source>
</reference>
<feature type="transmembrane region" description="Helical" evidence="1">
    <location>
        <begin position="91"/>
        <end position="108"/>
    </location>
</feature>
<reference evidence="2 3" key="4">
    <citation type="journal article" date="2009" name="Appl. Environ. Microbiol.">
        <title>Comparative genome-wide transcriptional profiling of Azorhizobium caulinodans ORS571 grown under free-living and symbiotic conditions.</title>
        <authorList>
            <person name="Tsukada S."/>
            <person name="Aono T."/>
            <person name="Akiba N."/>
            <person name="Lee KB."/>
            <person name="Liu CT."/>
            <person name="Toyazaki H."/>
            <person name="Oyaizu H."/>
        </authorList>
    </citation>
    <scope>NUCLEOTIDE SEQUENCE [LARGE SCALE GENOMIC DNA]</scope>
    <source>
        <strain evidence="3">ATCC 43989 / DSM 5975 / JCM 20966 / LMG 6465 / NBRC 14845 / NCIMB 13405 / ORS 571</strain>
    </source>
</reference>
<evidence type="ECO:0000313" key="2">
    <source>
        <dbReference type="EMBL" id="BAF86307.1"/>
    </source>
</evidence>
<feature type="transmembrane region" description="Helical" evidence="1">
    <location>
        <begin position="160"/>
        <end position="179"/>
    </location>
</feature>
<keyword evidence="3" id="KW-1185">Reference proteome</keyword>
<gene>
    <name evidence="2" type="ordered locus">AZC_0309</name>
</gene>
<protein>
    <recommendedName>
        <fullName evidence="4">Transmembrane protein</fullName>
    </recommendedName>
</protein>
<dbReference type="EMBL" id="AP009384">
    <property type="protein sequence ID" value="BAF86307.1"/>
    <property type="molecule type" value="Genomic_DNA"/>
</dbReference>
<feature type="transmembrane region" description="Helical" evidence="1">
    <location>
        <begin position="185"/>
        <end position="204"/>
    </location>
</feature>
<name>A8IJI2_AZOC5</name>
<reference evidence="2 3" key="5">
    <citation type="journal article" date="2010" name="Appl. Environ. Microbiol.">
        <title>phrR-like gene praR of Azorhizobium caulinodans ORS571 is essential for symbiosis with Sesbania rostrata and is involved in expression of reb genes.</title>
        <authorList>
            <person name="Akiba N."/>
            <person name="Aono T."/>
            <person name="Toyazaki H."/>
            <person name="Sato S."/>
            <person name="Oyaizu H."/>
        </authorList>
    </citation>
    <scope>NUCLEOTIDE SEQUENCE [LARGE SCALE GENOMIC DNA]</scope>
    <source>
        <strain evidence="3">ATCC 43989 / DSM 5975 / JCM 20966 / LMG 6465 / NBRC 14845 / NCIMB 13405 / ORS 571</strain>
    </source>
</reference>
<organism evidence="2 3">
    <name type="scientific">Azorhizobium caulinodans (strain ATCC 43989 / DSM 5975 / JCM 20966 / LMG 6465 / NBRC 14845 / NCIMB 13405 / ORS 571)</name>
    <dbReference type="NCBI Taxonomy" id="438753"/>
    <lineage>
        <taxon>Bacteria</taxon>
        <taxon>Pseudomonadati</taxon>
        <taxon>Pseudomonadota</taxon>
        <taxon>Alphaproteobacteria</taxon>
        <taxon>Hyphomicrobiales</taxon>
        <taxon>Xanthobacteraceae</taxon>
        <taxon>Azorhizobium</taxon>
    </lineage>
</organism>
<feature type="transmembrane region" description="Helical" evidence="1">
    <location>
        <begin position="128"/>
        <end position="148"/>
    </location>
</feature>
<reference evidence="3" key="2">
    <citation type="submission" date="2007-04" db="EMBL/GenBank/DDBJ databases">
        <title>Complete genome sequence of the nitrogen-fixing bacterium Azorhizobium caulinodans ORS571.</title>
        <authorList>
            <person name="Lee K.B."/>
            <person name="Backer P.D."/>
            <person name="Aono T."/>
            <person name="Liu C.T."/>
            <person name="Suzuki S."/>
            <person name="Suzuki T."/>
            <person name="Kaneko T."/>
            <person name="Yamada M."/>
            <person name="Tabata S."/>
            <person name="Kupfer D.M."/>
            <person name="Najar F.Z."/>
            <person name="Wiley G.B."/>
            <person name="Roe B."/>
            <person name="Binnewies T."/>
            <person name="Ussery D."/>
            <person name="Vereecke D."/>
            <person name="Gevers D."/>
            <person name="Holsters M."/>
            <person name="Oyaizu H."/>
        </authorList>
    </citation>
    <scope>NUCLEOTIDE SEQUENCE [LARGE SCALE GENOMIC DNA]</scope>
    <source>
        <strain evidence="3">ATCC 43989 / DSM 5975 / JCM 20966 / LMG 6465 / NBRC 14845 / NCIMB 13405 / ORS 571</strain>
    </source>
</reference>